<evidence type="ECO:0000256" key="3">
    <source>
        <dbReference type="ARBA" id="ARBA00023002"/>
    </source>
</evidence>
<evidence type="ECO:0000256" key="4">
    <source>
        <dbReference type="RuleBase" id="RU000363"/>
    </source>
</evidence>
<comment type="similarity">
    <text evidence="1 4">Belongs to the short-chain dehydrogenases/reductases (SDR) family.</text>
</comment>
<protein>
    <submittedName>
        <fullName evidence="6">(+)-neomenthol dehydrogenase isoform X1</fullName>
    </submittedName>
</protein>
<name>A0A6P6VQC7_COFAR</name>
<dbReference type="Pfam" id="PF00106">
    <property type="entry name" value="adh_short"/>
    <property type="match status" value="1"/>
</dbReference>
<dbReference type="Proteomes" id="UP001652660">
    <property type="component" value="Chromosome 1c"/>
</dbReference>
<proteinExistence type="inferred from homology"/>
<dbReference type="PRINTS" id="PR00081">
    <property type="entry name" value="GDHRDH"/>
</dbReference>
<dbReference type="GO" id="GO:0016616">
    <property type="term" value="F:oxidoreductase activity, acting on the CH-OH group of donors, NAD or NADP as acceptor"/>
    <property type="evidence" value="ECO:0007669"/>
    <property type="project" value="InterPro"/>
</dbReference>
<dbReference type="GeneID" id="113725249"/>
<dbReference type="PANTHER" id="PTHR43490">
    <property type="entry name" value="(+)-NEOMENTHOL DEHYDROGENASE"/>
    <property type="match status" value="1"/>
</dbReference>
<dbReference type="RefSeq" id="XP_027104102.2">
    <property type="nucleotide sequence ID" value="XM_027248301.2"/>
</dbReference>
<keyword evidence="2" id="KW-0521">NADP</keyword>
<accession>A0A6P6VQC7</accession>
<dbReference type="SUPFAM" id="SSF51735">
    <property type="entry name" value="NAD(P)-binding Rossmann-fold domains"/>
    <property type="match status" value="1"/>
</dbReference>
<dbReference type="GO" id="GO:0016020">
    <property type="term" value="C:membrane"/>
    <property type="evidence" value="ECO:0007669"/>
    <property type="project" value="TreeGrafter"/>
</dbReference>
<organism evidence="5 6">
    <name type="scientific">Coffea arabica</name>
    <name type="common">Arabian coffee</name>
    <dbReference type="NCBI Taxonomy" id="13443"/>
    <lineage>
        <taxon>Eukaryota</taxon>
        <taxon>Viridiplantae</taxon>
        <taxon>Streptophyta</taxon>
        <taxon>Embryophyta</taxon>
        <taxon>Tracheophyta</taxon>
        <taxon>Spermatophyta</taxon>
        <taxon>Magnoliopsida</taxon>
        <taxon>eudicotyledons</taxon>
        <taxon>Gunneridae</taxon>
        <taxon>Pentapetalae</taxon>
        <taxon>asterids</taxon>
        <taxon>lamiids</taxon>
        <taxon>Gentianales</taxon>
        <taxon>Rubiaceae</taxon>
        <taxon>Ixoroideae</taxon>
        <taxon>Gardenieae complex</taxon>
        <taxon>Bertiereae - Coffeeae clade</taxon>
        <taxon>Coffeeae</taxon>
        <taxon>Coffea</taxon>
    </lineage>
</organism>
<dbReference type="InterPro" id="IPR036291">
    <property type="entry name" value="NAD(P)-bd_dom_sf"/>
</dbReference>
<dbReference type="PROSITE" id="PS00061">
    <property type="entry name" value="ADH_SHORT"/>
    <property type="match status" value="1"/>
</dbReference>
<dbReference type="PANTHER" id="PTHR43490:SF73">
    <property type="entry name" value="OS07G0685800 PROTEIN"/>
    <property type="match status" value="1"/>
</dbReference>
<dbReference type="CDD" id="cd05324">
    <property type="entry name" value="carb_red_PTCR-like_SDR_c"/>
    <property type="match status" value="1"/>
</dbReference>
<dbReference type="InterPro" id="IPR002347">
    <property type="entry name" value="SDR_fam"/>
</dbReference>
<dbReference type="PRINTS" id="PR00080">
    <property type="entry name" value="SDRFAMILY"/>
</dbReference>
<dbReference type="OrthoDB" id="1933717at2759"/>
<evidence type="ECO:0000256" key="2">
    <source>
        <dbReference type="ARBA" id="ARBA00022857"/>
    </source>
</evidence>
<evidence type="ECO:0000313" key="6">
    <source>
        <dbReference type="RefSeq" id="XP_027104102.2"/>
    </source>
</evidence>
<sequence>MAQNLGQISNVCFSKQLSLRPTTAAKTGESSSAPIFIQPPPHSSSTNISALLSLPLSSIPLSGKIETEKLTRIQRVGAMAVDDVGSPVRYAVVTGANKGIGLETVRQLATAGVTVILTARNENRGKEATSKLHQSGLSNVVFHQLDVLETESIKSLAKFIETEFGRLDILVNNAGASGVVVDEDGLRALNVDPANWLAGKAVNVVQDVIKTTYEAAKLCLDTNYYGVKNVTEALLPLVQRSTSGARIVNISSLRSELKRIPDDQRRKELGDTDSLTEEKINAILQQFLHDLKHDALEANGWQKMLPAYSISKASLNAYTRVLAKKYPDMCINCVHPGFVKTDINWNTGIMTVEEGAAGPVMLALLPQGGPTGSYFDTTKLAEF</sequence>
<dbReference type="AlphaFoldDB" id="A0A6P6VQC7"/>
<evidence type="ECO:0000256" key="1">
    <source>
        <dbReference type="ARBA" id="ARBA00006484"/>
    </source>
</evidence>
<dbReference type="InterPro" id="IPR020904">
    <property type="entry name" value="Sc_DH/Rdtase_CS"/>
</dbReference>
<dbReference type="Gene3D" id="3.40.50.720">
    <property type="entry name" value="NAD(P)-binding Rossmann-like Domain"/>
    <property type="match status" value="1"/>
</dbReference>
<keyword evidence="3" id="KW-0560">Oxidoreductase</keyword>
<gene>
    <name evidence="6" type="primary">LOC113725249</name>
</gene>
<reference evidence="6" key="2">
    <citation type="submission" date="2025-08" db="UniProtKB">
        <authorList>
            <consortium name="RefSeq"/>
        </authorList>
    </citation>
    <scope>IDENTIFICATION</scope>
    <source>
        <tissue evidence="6">Leaves</tissue>
    </source>
</reference>
<reference evidence="5" key="1">
    <citation type="journal article" date="2025" name="Foods">
        <title>Unveiling the Microbial Signatures of Arabica Coffee Cherries: Insights into Ripeness Specific Diversity, Functional Traits, and Implications for Quality and Safety.</title>
        <authorList>
            <consortium name="RefSeq"/>
            <person name="Tenea G.N."/>
            <person name="Cifuentes V."/>
            <person name="Reyes P."/>
            <person name="Cevallos-Vallejos M."/>
        </authorList>
    </citation>
    <scope>NUCLEOTIDE SEQUENCE [LARGE SCALE GENOMIC DNA]</scope>
</reference>
<evidence type="ECO:0000313" key="5">
    <source>
        <dbReference type="Proteomes" id="UP001652660"/>
    </source>
</evidence>
<dbReference type="InterPro" id="IPR045313">
    <property type="entry name" value="CBR1-like"/>
</dbReference>
<keyword evidence="5" id="KW-1185">Reference proteome</keyword>